<dbReference type="SUPFAM" id="SSF53167">
    <property type="entry name" value="Purine and uridine phosphorylases"/>
    <property type="match status" value="1"/>
</dbReference>
<dbReference type="PANTHER" id="PTHR46832:SF2">
    <property type="entry name" value="FUTALOSINE HYDROLASE"/>
    <property type="match status" value="1"/>
</dbReference>
<dbReference type="RefSeq" id="WP_014183308.1">
    <property type="nucleotide sequence ID" value="NC_016584.1"/>
</dbReference>
<proteinExistence type="inferred from homology"/>
<sequence length="234" mass="24732">MSFEANYNQFTDFIPWSQQSPLRVLVVTAALPERDAVLRGLKSDPRFEVLLGGVGPVAAGVNTSRALAAANYNLVISAGFAGGFPNRAEVGSVVVGTEIVAADLGAETPEGFSSLNELGFGSTCIRTDKGLVDYVTKALVKAKLRVFNGPVLTVSTVTGTAETAKEMMARIPRAAAEAMEGYGVGFAALDQGLPVIEVRAISNMVGPRNRSAWRIREALEVLEAVFQVLSEVSI</sequence>
<dbReference type="STRING" id="768706.Desor_0800"/>
<evidence type="ECO:0000256" key="1">
    <source>
        <dbReference type="HAMAP-Rule" id="MF_00991"/>
    </source>
</evidence>
<dbReference type="GO" id="GO:0008930">
    <property type="term" value="F:methylthioadenosine nucleosidase activity"/>
    <property type="evidence" value="ECO:0007669"/>
    <property type="project" value="TreeGrafter"/>
</dbReference>
<organism evidence="4 5">
    <name type="scientific">Desulfosporosinus orientis (strain ATCC 19365 / DSM 765 / NCIMB 8382 / VKM B-1628 / Singapore I)</name>
    <name type="common">Desulfotomaculum orientis</name>
    <dbReference type="NCBI Taxonomy" id="768706"/>
    <lineage>
        <taxon>Bacteria</taxon>
        <taxon>Bacillati</taxon>
        <taxon>Bacillota</taxon>
        <taxon>Clostridia</taxon>
        <taxon>Eubacteriales</taxon>
        <taxon>Desulfitobacteriaceae</taxon>
        <taxon>Desulfosporosinus</taxon>
    </lineage>
</organism>
<dbReference type="GO" id="GO:0005829">
    <property type="term" value="C:cytosol"/>
    <property type="evidence" value="ECO:0007669"/>
    <property type="project" value="TreeGrafter"/>
</dbReference>
<dbReference type="eggNOG" id="COG0775">
    <property type="taxonomic scope" value="Bacteria"/>
</dbReference>
<dbReference type="InterPro" id="IPR035994">
    <property type="entry name" value="Nucleoside_phosphorylase_sf"/>
</dbReference>
<feature type="domain" description="Nucleoside phosphorylase" evidence="3">
    <location>
        <begin position="49"/>
        <end position="222"/>
    </location>
</feature>
<accession>G7WAD4</accession>
<dbReference type="NCBIfam" id="TIGR03664">
    <property type="entry name" value="fut_nucase"/>
    <property type="match status" value="1"/>
</dbReference>
<comment type="pathway">
    <text evidence="1">Quinol/quinone metabolism; menaquinone biosynthesis.</text>
</comment>
<dbReference type="PATRIC" id="fig|768706.3.peg.768"/>
<evidence type="ECO:0000313" key="5">
    <source>
        <dbReference type="Proteomes" id="UP000006346"/>
    </source>
</evidence>
<dbReference type="AlphaFoldDB" id="G7WAD4"/>
<keyword evidence="1" id="KW-0474">Menaquinone biosynthesis</keyword>
<dbReference type="Gene3D" id="3.40.50.1580">
    <property type="entry name" value="Nucleoside phosphorylase domain"/>
    <property type="match status" value="1"/>
</dbReference>
<evidence type="ECO:0000313" key="4">
    <source>
        <dbReference type="EMBL" id="AET66483.1"/>
    </source>
</evidence>
<dbReference type="GO" id="GO:0009116">
    <property type="term" value="P:nucleoside metabolic process"/>
    <property type="evidence" value="ECO:0007669"/>
    <property type="project" value="InterPro"/>
</dbReference>
<dbReference type="InterPro" id="IPR019963">
    <property type="entry name" value="FL_hydrolase_MqnB"/>
</dbReference>
<dbReference type="EMBL" id="CP003108">
    <property type="protein sequence ID" value="AET66483.1"/>
    <property type="molecule type" value="Genomic_DNA"/>
</dbReference>
<comment type="function">
    <text evidence="1">Catalyzes the hydrolysis of futalosine (FL) to dehypoxanthine futalosine (DHFL) and hypoxanthine, a step in the biosynthesis of menaquinone (MK, vitamin K2).</text>
</comment>
<dbReference type="InterPro" id="IPR000845">
    <property type="entry name" value="Nucleoside_phosphorylase_d"/>
</dbReference>
<dbReference type="CDD" id="cd17766">
    <property type="entry name" value="futalosine_nucleosidase_MqnB"/>
    <property type="match status" value="1"/>
</dbReference>
<reference evidence="5" key="1">
    <citation type="submission" date="2011-11" db="EMBL/GenBank/DDBJ databases">
        <title>Complete sequence of Desulfosporosinus orientis DSM 765.</title>
        <authorList>
            <person name="Lucas S."/>
            <person name="Han J."/>
            <person name="Lapidus A."/>
            <person name="Cheng J.-F."/>
            <person name="Goodwin L."/>
            <person name="Pitluck S."/>
            <person name="Peters L."/>
            <person name="Ovchinnikova G."/>
            <person name="Teshima H."/>
            <person name="Detter J.C."/>
            <person name="Han C."/>
            <person name="Tapia R."/>
            <person name="Land M."/>
            <person name="Hauser L."/>
            <person name="Kyrpides N."/>
            <person name="Ivanova N."/>
            <person name="Pagani I."/>
            <person name="Pester M."/>
            <person name="Spring S."/>
            <person name="Ollivier B."/>
            <person name="Rattei T."/>
            <person name="Klenk H.-P."/>
            <person name="Wagner M."/>
            <person name="Loy A."/>
            <person name="Woyke T."/>
        </authorList>
    </citation>
    <scope>NUCLEOTIDE SEQUENCE [LARGE SCALE GENOMIC DNA]</scope>
    <source>
        <strain evidence="5">ATCC 19365 / DSM 765 / NCIMB 8382 / VKM B-1628</strain>
    </source>
</reference>
<comment type="catalytic activity">
    <reaction evidence="1">
        <text>futalosine + H2O = dehypoxanthine futalosine + hypoxanthine</text>
        <dbReference type="Rhea" id="RHEA:25904"/>
        <dbReference type="ChEBI" id="CHEBI:15377"/>
        <dbReference type="ChEBI" id="CHEBI:17368"/>
        <dbReference type="ChEBI" id="CHEBI:58863"/>
        <dbReference type="ChEBI" id="CHEBI:58864"/>
        <dbReference type="EC" id="3.2.2.26"/>
    </reaction>
</comment>
<dbReference type="PANTHER" id="PTHR46832">
    <property type="entry name" value="5'-METHYLTHIOADENOSINE/S-ADENOSYLHOMOCYSTEINE NUCLEOSIDASE"/>
    <property type="match status" value="1"/>
</dbReference>
<keyword evidence="5" id="KW-1185">Reference proteome</keyword>
<dbReference type="HOGENOM" id="CLU_031248_3_0_9"/>
<dbReference type="Proteomes" id="UP000006346">
    <property type="component" value="Chromosome"/>
</dbReference>
<dbReference type="HAMAP" id="MF_00991">
    <property type="entry name" value="MqnB"/>
    <property type="match status" value="1"/>
</dbReference>
<dbReference type="NCBIfam" id="NF006087">
    <property type="entry name" value="PRK08236.1"/>
    <property type="match status" value="1"/>
</dbReference>
<dbReference type="KEGG" id="dor:Desor_0800"/>
<dbReference type="GO" id="GO:0009234">
    <property type="term" value="P:menaquinone biosynthetic process"/>
    <property type="evidence" value="ECO:0007669"/>
    <property type="project" value="UniProtKB-UniRule"/>
</dbReference>
<dbReference type="EC" id="3.2.2.26" evidence="1 2"/>
<dbReference type="Pfam" id="PF01048">
    <property type="entry name" value="PNP_UDP_1"/>
    <property type="match status" value="1"/>
</dbReference>
<name>G7WAD4_DESOD</name>
<keyword evidence="1" id="KW-0378">Hydrolase</keyword>
<protein>
    <recommendedName>
        <fullName evidence="1 2">Futalosine hydrolase</fullName>
        <shortName evidence="1">FL hydrolase</shortName>
        <ecNumber evidence="1 2">3.2.2.26</ecNumber>
    </recommendedName>
    <alternativeName>
        <fullName evidence="1">Futalosine nucleosidase</fullName>
    </alternativeName>
    <alternativeName>
        <fullName evidence="1">Menaquinone biosynthetic enzyme MqnB</fullName>
    </alternativeName>
</protein>
<gene>
    <name evidence="1" type="primary">mqnB</name>
    <name evidence="4" type="ordered locus">Desor_0800</name>
</gene>
<dbReference type="GO" id="GO:0019284">
    <property type="term" value="P:L-methionine salvage from S-adenosylmethionine"/>
    <property type="evidence" value="ECO:0007669"/>
    <property type="project" value="TreeGrafter"/>
</dbReference>
<comment type="similarity">
    <text evidence="1">Belongs to the PNP/UDP phosphorylase family. Futalosine hydrolase subfamily.</text>
</comment>
<dbReference type="GO" id="GO:0008782">
    <property type="term" value="F:adenosylhomocysteine nucleosidase activity"/>
    <property type="evidence" value="ECO:0007669"/>
    <property type="project" value="TreeGrafter"/>
</dbReference>
<evidence type="ECO:0000256" key="2">
    <source>
        <dbReference type="NCBIfam" id="TIGR03664"/>
    </source>
</evidence>
<evidence type="ECO:0000259" key="3">
    <source>
        <dbReference type="Pfam" id="PF01048"/>
    </source>
</evidence>
<reference evidence="4 5" key="2">
    <citation type="journal article" date="2012" name="J. Bacteriol.">
        <title>Complete genome sequences of Desulfosporosinus orientis DSM765T, Desulfosporosinus youngiae DSM17734T, Desulfosporosinus meridiei DSM13257T, and Desulfosporosinus acidiphilus DSM22704T.</title>
        <authorList>
            <person name="Pester M."/>
            <person name="Brambilla E."/>
            <person name="Alazard D."/>
            <person name="Rattei T."/>
            <person name="Weinmaier T."/>
            <person name="Han J."/>
            <person name="Lucas S."/>
            <person name="Lapidus A."/>
            <person name="Cheng J.F."/>
            <person name="Goodwin L."/>
            <person name="Pitluck S."/>
            <person name="Peters L."/>
            <person name="Ovchinnikova G."/>
            <person name="Teshima H."/>
            <person name="Detter J.C."/>
            <person name="Han C.S."/>
            <person name="Tapia R."/>
            <person name="Land M.L."/>
            <person name="Hauser L."/>
            <person name="Kyrpides N.C."/>
            <person name="Ivanova N.N."/>
            <person name="Pagani I."/>
            <person name="Huntmann M."/>
            <person name="Wei C.L."/>
            <person name="Davenport K.W."/>
            <person name="Daligault H."/>
            <person name="Chain P.S."/>
            <person name="Chen A."/>
            <person name="Mavromatis K."/>
            <person name="Markowitz V."/>
            <person name="Szeto E."/>
            <person name="Mikhailova N."/>
            <person name="Pati A."/>
            <person name="Wagner M."/>
            <person name="Woyke T."/>
            <person name="Ollivier B."/>
            <person name="Klenk H.P."/>
            <person name="Spring S."/>
            <person name="Loy A."/>
        </authorList>
    </citation>
    <scope>NUCLEOTIDE SEQUENCE [LARGE SCALE GENOMIC DNA]</scope>
    <source>
        <strain evidence="5">ATCC 19365 / DSM 765 / NCIMB 8382 / VKM B-1628</strain>
    </source>
</reference>
<dbReference type="UniPathway" id="UPA00079"/>